<accession>A0ABD2X325</accession>
<dbReference type="GO" id="GO:0005737">
    <property type="term" value="C:cytoplasm"/>
    <property type="evidence" value="ECO:0007669"/>
    <property type="project" value="UniProtKB-ARBA"/>
</dbReference>
<dbReference type="EMBL" id="JBJJXI010000055">
    <property type="protein sequence ID" value="KAL3399756.1"/>
    <property type="molecule type" value="Genomic_DNA"/>
</dbReference>
<dbReference type="PANTHER" id="PTHR12607">
    <property type="entry name" value="ADENOMATOUS POLYPOSIS COLI PROTEIN FAMILY"/>
    <property type="match status" value="1"/>
</dbReference>
<feature type="compositionally biased region" description="Polar residues" evidence="1">
    <location>
        <begin position="329"/>
        <end position="344"/>
    </location>
</feature>
<gene>
    <name evidence="2" type="ORF">TKK_007000</name>
</gene>
<feature type="region of interest" description="Disordered" evidence="1">
    <location>
        <begin position="1"/>
        <end position="67"/>
    </location>
</feature>
<dbReference type="InterPro" id="IPR026818">
    <property type="entry name" value="Apc_fam"/>
</dbReference>
<name>A0ABD2X325_9HYME</name>
<feature type="compositionally biased region" description="Polar residues" evidence="1">
    <location>
        <begin position="8"/>
        <end position="17"/>
    </location>
</feature>
<feature type="region of interest" description="Disordered" evidence="1">
    <location>
        <begin position="313"/>
        <end position="344"/>
    </location>
</feature>
<reference evidence="2 3" key="1">
    <citation type="journal article" date="2024" name="bioRxiv">
        <title>A reference genome for Trichogramma kaykai: A tiny desert-dwelling parasitoid wasp with competing sex-ratio distorters.</title>
        <authorList>
            <person name="Culotta J."/>
            <person name="Lindsey A.R."/>
        </authorList>
    </citation>
    <scope>NUCLEOTIDE SEQUENCE [LARGE SCALE GENOMIC DNA]</scope>
    <source>
        <strain evidence="2 3">KSX58</strain>
    </source>
</reference>
<keyword evidence="3" id="KW-1185">Reference proteome</keyword>
<sequence>MSREDSQTRQSEFCSSENKYEASDPWRYAEDSDGSEQNKTCSSPVDEPASSKNVNKTHNVKVQTDKSTLLSLKQDKRFDTNVNKKCASSKETFESKKMVFTSNFDAKQQLINELENVKLKKTGLHYDHDNASISLSNDMRAVRAFDEISETDSDQPTNYSWCYDETKAGDESSIDDKLGISKSKSGYNKESRNKKEIFSSSRSFKEIFNFFKDRDKKRSNTDSTKLSEVVGPKLLKIPEIHERKSEAFSSTVQSSLSDQEKDFKNRGESEIFHQTPLMFSRCSSLGSLSGFEINSINDDKSSFVSDFSRRTSGVVSPSEIPDSPAPMVLTNNKSQTKSQLTSFGTKKPLPSQFDKFKNPSYLSSTTESASETLKRLPVAKMSIFEDHLTSFKDESTPNKLHSMAASSLSSLTIDDDDECDVINKILGKDKQNLITTNQIKVDSKELVQEATLSLKQTLNNEFLNIEQKENVAEEEKSEVVDLTPFEEQILDQCIRTGIAKWIKQNVTEIKPFSWDLGITCHATQSILTSKLRKALTTELISAKIEEQLIHQRNLMNNNTSINNTSINNTSINNDDKINRSKNEQIPYANEEKFSSNLHNINRELNIQSIPEESNGNQANDHFITYEEYLLDQCIRKGMAKLTKRHVNDFKPFSWDVNRICLTTKAMMIHSYEDSMYSSH</sequence>
<comment type="caution">
    <text evidence="2">The sequence shown here is derived from an EMBL/GenBank/DDBJ whole genome shotgun (WGS) entry which is preliminary data.</text>
</comment>
<evidence type="ECO:0000313" key="3">
    <source>
        <dbReference type="Proteomes" id="UP001627154"/>
    </source>
</evidence>
<feature type="compositionally biased region" description="Basic and acidic residues" evidence="1">
    <location>
        <begin position="18"/>
        <end position="30"/>
    </location>
</feature>
<dbReference type="AlphaFoldDB" id="A0ABD2X325"/>
<protein>
    <submittedName>
        <fullName evidence="2">Uncharacterized protein</fullName>
    </submittedName>
</protein>
<evidence type="ECO:0000313" key="2">
    <source>
        <dbReference type="EMBL" id="KAL3399756.1"/>
    </source>
</evidence>
<proteinExistence type="predicted"/>
<dbReference type="Proteomes" id="UP001627154">
    <property type="component" value="Unassembled WGS sequence"/>
</dbReference>
<dbReference type="PANTHER" id="PTHR12607:SF12">
    <property type="entry name" value="APC-LIKE, ISOFORM A-RELATED"/>
    <property type="match status" value="1"/>
</dbReference>
<evidence type="ECO:0000256" key="1">
    <source>
        <dbReference type="SAM" id="MobiDB-lite"/>
    </source>
</evidence>
<feature type="compositionally biased region" description="Polar residues" evidence="1">
    <location>
        <begin position="50"/>
        <end position="67"/>
    </location>
</feature>
<organism evidence="2 3">
    <name type="scientific">Trichogramma kaykai</name>
    <dbReference type="NCBI Taxonomy" id="54128"/>
    <lineage>
        <taxon>Eukaryota</taxon>
        <taxon>Metazoa</taxon>
        <taxon>Ecdysozoa</taxon>
        <taxon>Arthropoda</taxon>
        <taxon>Hexapoda</taxon>
        <taxon>Insecta</taxon>
        <taxon>Pterygota</taxon>
        <taxon>Neoptera</taxon>
        <taxon>Endopterygota</taxon>
        <taxon>Hymenoptera</taxon>
        <taxon>Apocrita</taxon>
        <taxon>Proctotrupomorpha</taxon>
        <taxon>Chalcidoidea</taxon>
        <taxon>Trichogrammatidae</taxon>
        <taxon>Trichogramma</taxon>
    </lineage>
</organism>